<comment type="caution">
    <text evidence="2">The sequence shown here is derived from an EMBL/GenBank/DDBJ whole genome shotgun (WGS) entry which is preliminary data.</text>
</comment>
<sequence length="164" mass="18638">MQEEVSTKIVAVAIRGSKLTGEMLNKALQKFIKDLEKAEKTAAQPKTYCGKQTVKQLVSQNAAISNIEVTDGNIKSFDRTAKKYGIDYALKKDTSEQPPRYIVFFKGRDVDVMTQAFKEFSVKAVKRQEKPSLSQQLSQQIQKAKENKHREKEKINTKERGVEL</sequence>
<dbReference type="EMBL" id="VSSQ01000310">
    <property type="protein sequence ID" value="MPL90678.1"/>
    <property type="molecule type" value="Genomic_DNA"/>
</dbReference>
<dbReference type="Pfam" id="PF12687">
    <property type="entry name" value="DUF3801"/>
    <property type="match status" value="1"/>
</dbReference>
<feature type="compositionally biased region" description="Basic and acidic residues" evidence="1">
    <location>
        <begin position="143"/>
        <end position="164"/>
    </location>
</feature>
<name>A0A644VH70_9ZZZZ</name>
<evidence type="ECO:0008006" key="3">
    <source>
        <dbReference type="Google" id="ProtNLM"/>
    </source>
</evidence>
<organism evidence="2">
    <name type="scientific">bioreactor metagenome</name>
    <dbReference type="NCBI Taxonomy" id="1076179"/>
    <lineage>
        <taxon>unclassified sequences</taxon>
        <taxon>metagenomes</taxon>
        <taxon>ecological metagenomes</taxon>
    </lineage>
</organism>
<feature type="compositionally biased region" description="Low complexity" evidence="1">
    <location>
        <begin position="132"/>
        <end position="142"/>
    </location>
</feature>
<protein>
    <recommendedName>
        <fullName evidence="3">DUF3801 domain-containing protein</fullName>
    </recommendedName>
</protein>
<dbReference type="AlphaFoldDB" id="A0A644VH70"/>
<evidence type="ECO:0000313" key="2">
    <source>
        <dbReference type="EMBL" id="MPL90678.1"/>
    </source>
</evidence>
<evidence type="ECO:0000256" key="1">
    <source>
        <dbReference type="SAM" id="MobiDB-lite"/>
    </source>
</evidence>
<feature type="region of interest" description="Disordered" evidence="1">
    <location>
        <begin position="131"/>
        <end position="164"/>
    </location>
</feature>
<gene>
    <name evidence="2" type="ORF">SDC9_36733</name>
</gene>
<dbReference type="InterPro" id="IPR024234">
    <property type="entry name" value="DUF3801"/>
</dbReference>
<accession>A0A644VH70</accession>
<proteinExistence type="predicted"/>
<reference evidence="2" key="1">
    <citation type="submission" date="2019-08" db="EMBL/GenBank/DDBJ databases">
        <authorList>
            <person name="Kucharzyk K."/>
            <person name="Murdoch R.W."/>
            <person name="Higgins S."/>
            <person name="Loffler F."/>
        </authorList>
    </citation>
    <scope>NUCLEOTIDE SEQUENCE</scope>
</reference>